<dbReference type="GO" id="GO:0016787">
    <property type="term" value="F:hydrolase activity"/>
    <property type="evidence" value="ECO:0007669"/>
    <property type="project" value="UniProtKB-KW"/>
</dbReference>
<dbReference type="InterPro" id="IPR029058">
    <property type="entry name" value="AB_hydrolase_fold"/>
</dbReference>
<protein>
    <submittedName>
        <fullName evidence="1">Alpha/beta fold hydrolase</fullName>
    </submittedName>
</protein>
<accession>A0A6N8SCI1</accession>
<keyword evidence="1" id="KW-0378">Hydrolase</keyword>
<dbReference type="SUPFAM" id="SSF53474">
    <property type="entry name" value="alpha/beta-Hydrolases"/>
    <property type="match status" value="1"/>
</dbReference>
<organism evidence="1 2">
    <name type="scientific">Shinella kummerowiae</name>
    <dbReference type="NCBI Taxonomy" id="417745"/>
    <lineage>
        <taxon>Bacteria</taxon>
        <taxon>Pseudomonadati</taxon>
        <taxon>Pseudomonadota</taxon>
        <taxon>Alphaproteobacteria</taxon>
        <taxon>Hyphomicrobiales</taxon>
        <taxon>Rhizobiaceae</taxon>
        <taxon>Shinella</taxon>
    </lineage>
</organism>
<name>A0A6N8SCI1_9HYPH</name>
<dbReference type="InterPro" id="IPR010662">
    <property type="entry name" value="RBBP9/YdeN"/>
</dbReference>
<comment type="caution">
    <text evidence="1">The sequence shown here is derived from an EMBL/GenBank/DDBJ whole genome shotgun (WGS) entry which is preliminary data.</text>
</comment>
<evidence type="ECO:0000313" key="1">
    <source>
        <dbReference type="EMBL" id="MXN46629.1"/>
    </source>
</evidence>
<keyword evidence="2" id="KW-1185">Reference proteome</keyword>
<proteinExistence type="predicted"/>
<gene>
    <name evidence="1" type="ORF">GR138_15650</name>
</gene>
<dbReference type="OrthoDB" id="9804993at2"/>
<dbReference type="Proteomes" id="UP000435802">
    <property type="component" value="Unassembled WGS sequence"/>
</dbReference>
<evidence type="ECO:0000313" key="2">
    <source>
        <dbReference type="Proteomes" id="UP000435802"/>
    </source>
</evidence>
<reference evidence="1 2" key="1">
    <citation type="submission" date="2019-12" db="EMBL/GenBank/DDBJ databases">
        <title>Shinella kummerowiae sp. nov., a symbiotic bacterium isolated from root nodules of the herbal legume Kummerowia stipulacea.</title>
        <authorList>
            <person name="Gao J."/>
        </authorList>
    </citation>
    <scope>NUCLEOTIDE SEQUENCE [LARGE SCALE GENOMIC DNA]</scope>
    <source>
        <strain evidence="1 2">CCBAU 25048</strain>
    </source>
</reference>
<dbReference type="EMBL" id="WUMK01000005">
    <property type="protein sequence ID" value="MXN46629.1"/>
    <property type="molecule type" value="Genomic_DNA"/>
</dbReference>
<sequence length="211" mass="23192">MPSIDIPIDTLILPGLNGSPQGHWQRHWARDNPESRVVEQFDWACPDRQSWLQQVEQQVEMVGNDVWLVGHSLGCVLAAHFAQSRLASRVRGALLVAPCDLDTTETLHPCIIRFGAMPQARLPFPSLVVGSLNDPYMPVDRLRQTARAWGSDLVDIGDAGHINIASGFGRWTAGYDFLDLLKARAGRSTYPVTQDGRLFTAAVANVGLALN</sequence>
<dbReference type="AlphaFoldDB" id="A0A6N8SCI1"/>
<dbReference type="RefSeq" id="WP_160860156.1">
    <property type="nucleotide sequence ID" value="NZ_WUMK01000005.1"/>
</dbReference>
<dbReference type="Gene3D" id="3.40.50.1820">
    <property type="entry name" value="alpha/beta hydrolase"/>
    <property type="match status" value="1"/>
</dbReference>
<dbReference type="Pfam" id="PF06821">
    <property type="entry name" value="Ser_hydrolase"/>
    <property type="match status" value="1"/>
</dbReference>